<evidence type="ECO:0000313" key="2">
    <source>
        <dbReference type="Proteomes" id="UP000827872"/>
    </source>
</evidence>
<protein>
    <submittedName>
        <fullName evidence="1">Uncharacterized protein</fullName>
    </submittedName>
</protein>
<dbReference type="EMBL" id="CM037618">
    <property type="protein sequence ID" value="KAH8000472.1"/>
    <property type="molecule type" value="Genomic_DNA"/>
</dbReference>
<organism evidence="1 2">
    <name type="scientific">Sphaerodactylus townsendi</name>
    <dbReference type="NCBI Taxonomy" id="933632"/>
    <lineage>
        <taxon>Eukaryota</taxon>
        <taxon>Metazoa</taxon>
        <taxon>Chordata</taxon>
        <taxon>Craniata</taxon>
        <taxon>Vertebrata</taxon>
        <taxon>Euteleostomi</taxon>
        <taxon>Lepidosauria</taxon>
        <taxon>Squamata</taxon>
        <taxon>Bifurcata</taxon>
        <taxon>Gekkota</taxon>
        <taxon>Sphaerodactylidae</taxon>
        <taxon>Sphaerodactylus</taxon>
    </lineage>
</organism>
<proteinExistence type="predicted"/>
<evidence type="ECO:0000313" key="1">
    <source>
        <dbReference type="EMBL" id="KAH8000472.1"/>
    </source>
</evidence>
<comment type="caution">
    <text evidence="1">The sequence shown here is derived from an EMBL/GenBank/DDBJ whole genome shotgun (WGS) entry which is preliminary data.</text>
</comment>
<gene>
    <name evidence="1" type="ORF">K3G42_025735</name>
</gene>
<keyword evidence="2" id="KW-1185">Reference proteome</keyword>
<name>A0ACB8F5U0_9SAUR</name>
<reference evidence="1" key="1">
    <citation type="submission" date="2021-08" db="EMBL/GenBank/DDBJ databases">
        <title>The first chromosome-level gecko genome reveals the dynamic sex chromosomes of Neotropical dwarf geckos (Sphaerodactylidae: Sphaerodactylus).</title>
        <authorList>
            <person name="Pinto B.J."/>
            <person name="Keating S.E."/>
            <person name="Gamble T."/>
        </authorList>
    </citation>
    <scope>NUCLEOTIDE SEQUENCE</scope>
    <source>
        <strain evidence="1">TG3544</strain>
    </source>
</reference>
<sequence length="97" mass="11081">MAYEEQMSLRVFYSRPARLLIKLPFDLPAVETRFLTCTLKFAVPRRACSLEEMLLPCVSKTEALQRDILGLGLALQRKVTMSPMTRCLSFTPLWSLA</sequence>
<dbReference type="Proteomes" id="UP000827872">
    <property type="component" value="Linkage Group LG05"/>
</dbReference>
<accession>A0ACB8F5U0</accession>